<gene>
    <name evidence="1" type="ORF">GCM10011495_09200</name>
</gene>
<comment type="caution">
    <text evidence="1">The sequence shown here is derived from an EMBL/GenBank/DDBJ whole genome shotgun (WGS) entry which is preliminary data.</text>
</comment>
<evidence type="ECO:0008006" key="3">
    <source>
        <dbReference type="Google" id="ProtNLM"/>
    </source>
</evidence>
<dbReference type="InterPro" id="IPR009078">
    <property type="entry name" value="Ferritin-like_SF"/>
</dbReference>
<protein>
    <recommendedName>
        <fullName evidence="3">Ferritin-like domain-containing protein</fullName>
    </recommendedName>
</protein>
<name>A0ABQ2A0Z7_9BACT</name>
<dbReference type="RefSeq" id="WP_188560856.1">
    <property type="nucleotide sequence ID" value="NZ_BMGY01000006.1"/>
</dbReference>
<dbReference type="InterPro" id="IPR006311">
    <property type="entry name" value="TAT_signal"/>
</dbReference>
<keyword evidence="2" id="KW-1185">Reference proteome</keyword>
<reference evidence="2" key="1">
    <citation type="journal article" date="2019" name="Int. J. Syst. Evol. Microbiol.">
        <title>The Global Catalogue of Microorganisms (GCM) 10K type strain sequencing project: providing services to taxonomists for standard genome sequencing and annotation.</title>
        <authorList>
            <consortium name="The Broad Institute Genomics Platform"/>
            <consortium name="The Broad Institute Genome Sequencing Center for Infectious Disease"/>
            <person name="Wu L."/>
            <person name="Ma J."/>
        </authorList>
    </citation>
    <scope>NUCLEOTIDE SEQUENCE [LARGE SCALE GENOMIC DNA]</scope>
    <source>
        <strain evidence="2">CGMCC 1.14966</strain>
    </source>
</reference>
<accession>A0ABQ2A0Z7</accession>
<dbReference type="SUPFAM" id="SSF47240">
    <property type="entry name" value="Ferritin-like"/>
    <property type="match status" value="1"/>
</dbReference>
<dbReference type="PROSITE" id="PS51318">
    <property type="entry name" value="TAT"/>
    <property type="match status" value="1"/>
</dbReference>
<evidence type="ECO:0000313" key="2">
    <source>
        <dbReference type="Proteomes" id="UP000637774"/>
    </source>
</evidence>
<dbReference type="EMBL" id="BMGY01000006">
    <property type="protein sequence ID" value="GGH81855.1"/>
    <property type="molecule type" value="Genomic_DNA"/>
</dbReference>
<organism evidence="1 2">
    <name type="scientific">Hymenobacter frigidus</name>
    <dbReference type="NCBI Taxonomy" id="1524095"/>
    <lineage>
        <taxon>Bacteria</taxon>
        <taxon>Pseudomonadati</taxon>
        <taxon>Bacteroidota</taxon>
        <taxon>Cytophagia</taxon>
        <taxon>Cytophagales</taxon>
        <taxon>Hymenobacteraceae</taxon>
        <taxon>Hymenobacter</taxon>
    </lineage>
</organism>
<sequence length="231" mass="25333">MSFLSPHTPLALAPPPAALLRRSFLKFTGLGFAGVALAAAGCRINKDEETDSVEVGKHDLAILNYAYALEQLEGAYYEKVVAGFYTGATEMEKDLLTDIRNDEIAHREWFRQVLVLKKVPKLEFDFSSINFTDRRSVLTTARTFEDLGVSAYNGAGQLLALSPFLNHAGKIVSVEARHAATIRNLLAFGSFADSDVVDANGLDVVRTPPQVMALADKYFVTKVKVDELPTH</sequence>
<evidence type="ECO:0000313" key="1">
    <source>
        <dbReference type="EMBL" id="GGH81855.1"/>
    </source>
</evidence>
<dbReference type="Proteomes" id="UP000637774">
    <property type="component" value="Unassembled WGS sequence"/>
</dbReference>
<dbReference type="Pfam" id="PF13668">
    <property type="entry name" value="Ferritin_2"/>
    <property type="match status" value="1"/>
</dbReference>
<proteinExistence type="predicted"/>